<evidence type="ECO:0000313" key="3">
    <source>
        <dbReference type="EMBL" id="KAL2465842.1"/>
    </source>
</evidence>
<evidence type="ECO:0000259" key="2">
    <source>
        <dbReference type="Pfam" id="PF01693"/>
    </source>
</evidence>
<gene>
    <name evidence="3" type="ORF">Adt_41693</name>
</gene>
<accession>A0ABD1PPK0</accession>
<sequence>MAYSPKDREEFAIQVKELLDLKVKFENETKPLTAFSCPQGHFQWTVVPFGLKQAPVLGKTPIVESIDTRDKSTFTKEHFQAQSSQEQTGIQSQSLGPKTQINIEGHLMSQCSEEQTGIQRPLHEQKGIQCPILEALQPLLETEEKLVGINTSTAGTKFYVIFYGPCKGFYSNWTNVEPLVKGIPYKHKSFKTFAEAQKAFLDNCKTKDVSPNPHKQFFDHSNITLSPFTNLSSLNQDIRARPRMPLFVPPSPNQRIRMVSYKDDIQSSKTENVHYRFKNLGKNPSIKEPLHIPNIRLQDFLLLEEEAQIIGTTALDKNYFGTIEKKFGQFIFFEGADSTLIQTAFHCGLTKMIIPSRNMEEIKLLDDSLYKSLQDFVKYVVKEQSLLIVLKINNTIPFWDKNNILIRGYHHIQIKIVQELSISEPIEGQTTCVDEEVLDDWRSLSYQRILIGLKAFDGQLKIKVNHFSKFILVTSKTRIVITNEGIKMLCNFEKNFYNIPNVPPSYARQLYPALKSSLANYHTCQWCEKTKEKTDELKSIQQQEKDRASNSSVSSK</sequence>
<dbReference type="Proteomes" id="UP001604336">
    <property type="component" value="Unassembled WGS sequence"/>
</dbReference>
<proteinExistence type="predicted"/>
<evidence type="ECO:0000313" key="4">
    <source>
        <dbReference type="Proteomes" id="UP001604336"/>
    </source>
</evidence>
<comment type="caution">
    <text evidence="3">The sequence shown here is derived from an EMBL/GenBank/DDBJ whole genome shotgun (WGS) entry which is preliminary data.</text>
</comment>
<name>A0ABD1PPK0_9LAMI</name>
<evidence type="ECO:0000256" key="1">
    <source>
        <dbReference type="SAM" id="MobiDB-lite"/>
    </source>
</evidence>
<dbReference type="SUPFAM" id="SSF55658">
    <property type="entry name" value="L9 N-domain-like"/>
    <property type="match status" value="1"/>
</dbReference>
<reference evidence="4" key="1">
    <citation type="submission" date="2024-07" db="EMBL/GenBank/DDBJ databases">
        <title>Two chromosome-level genome assemblies of Korean endemic species Abeliophyllum distichum and Forsythia ovata (Oleaceae).</title>
        <authorList>
            <person name="Jang H."/>
        </authorList>
    </citation>
    <scope>NUCLEOTIDE SEQUENCE [LARGE SCALE GENOMIC DNA]</scope>
</reference>
<organism evidence="3 4">
    <name type="scientific">Abeliophyllum distichum</name>
    <dbReference type="NCBI Taxonomy" id="126358"/>
    <lineage>
        <taxon>Eukaryota</taxon>
        <taxon>Viridiplantae</taxon>
        <taxon>Streptophyta</taxon>
        <taxon>Embryophyta</taxon>
        <taxon>Tracheophyta</taxon>
        <taxon>Spermatophyta</taxon>
        <taxon>Magnoliopsida</taxon>
        <taxon>eudicotyledons</taxon>
        <taxon>Gunneridae</taxon>
        <taxon>Pentapetalae</taxon>
        <taxon>asterids</taxon>
        <taxon>lamiids</taxon>
        <taxon>Lamiales</taxon>
        <taxon>Oleaceae</taxon>
        <taxon>Forsythieae</taxon>
        <taxon>Abeliophyllum</taxon>
    </lineage>
</organism>
<dbReference type="InterPro" id="IPR009027">
    <property type="entry name" value="Ribosomal_bL9/RNase_H1_N"/>
</dbReference>
<feature type="compositionally biased region" description="Basic and acidic residues" evidence="1">
    <location>
        <begin position="537"/>
        <end position="548"/>
    </location>
</feature>
<dbReference type="InterPro" id="IPR011320">
    <property type="entry name" value="RNase_H1_N"/>
</dbReference>
<dbReference type="Gene3D" id="3.40.970.10">
    <property type="entry name" value="Ribonuclease H1, N-terminal domain"/>
    <property type="match status" value="1"/>
</dbReference>
<dbReference type="AlphaFoldDB" id="A0ABD1PPK0"/>
<feature type="domain" description="Ribonuclease H1 N-terminal" evidence="2">
    <location>
        <begin position="157"/>
        <end position="198"/>
    </location>
</feature>
<dbReference type="Gene3D" id="3.10.10.10">
    <property type="entry name" value="HIV Type 1 Reverse Transcriptase, subunit A, domain 1"/>
    <property type="match status" value="1"/>
</dbReference>
<protein>
    <recommendedName>
        <fullName evidence="2">Ribonuclease H1 N-terminal domain-containing protein</fullName>
    </recommendedName>
</protein>
<dbReference type="Pfam" id="PF01693">
    <property type="entry name" value="Cauli_VI"/>
    <property type="match status" value="1"/>
</dbReference>
<dbReference type="SUPFAM" id="SSF56672">
    <property type="entry name" value="DNA/RNA polymerases"/>
    <property type="match status" value="1"/>
</dbReference>
<dbReference type="InterPro" id="IPR043502">
    <property type="entry name" value="DNA/RNA_pol_sf"/>
</dbReference>
<dbReference type="InterPro" id="IPR037056">
    <property type="entry name" value="RNase_H1_N_sf"/>
</dbReference>
<dbReference type="EMBL" id="JBFOLK010000013">
    <property type="protein sequence ID" value="KAL2465842.1"/>
    <property type="molecule type" value="Genomic_DNA"/>
</dbReference>
<feature type="region of interest" description="Disordered" evidence="1">
    <location>
        <begin position="537"/>
        <end position="556"/>
    </location>
</feature>
<keyword evidence="4" id="KW-1185">Reference proteome</keyword>